<dbReference type="EMBL" id="VMNW02000039">
    <property type="protein sequence ID" value="KAA9157741.1"/>
    <property type="molecule type" value="Genomic_DNA"/>
</dbReference>
<feature type="region of interest" description="Disordered" evidence="1">
    <location>
        <begin position="35"/>
        <end position="105"/>
    </location>
</feature>
<evidence type="ECO:0000256" key="1">
    <source>
        <dbReference type="SAM" id="MobiDB-lite"/>
    </source>
</evidence>
<gene>
    <name evidence="2" type="ORF">FPZ12_024160</name>
</gene>
<dbReference type="Proteomes" id="UP000319769">
    <property type="component" value="Unassembled WGS sequence"/>
</dbReference>
<sequence length="105" mass="11753">MPDTRDPAVTSEFAELVYADPAWLRAEFDAIMTANFGVRPPRHPRPEPRASGPRRPRRHKHSLAPGGRTPPTAPTARGRRRQRAPPLPAPHTAEETQQRSRPRAS</sequence>
<accession>A0A5N0UWU4</accession>
<proteinExistence type="predicted"/>
<feature type="compositionally biased region" description="Basic residues" evidence="1">
    <location>
        <begin position="52"/>
        <end position="62"/>
    </location>
</feature>
<reference evidence="2" key="1">
    <citation type="submission" date="2019-09" db="EMBL/GenBank/DDBJ databases">
        <authorList>
            <person name="Teo W.F.A."/>
            <person name="Duangmal K."/>
        </authorList>
    </citation>
    <scope>NUCLEOTIDE SEQUENCE [LARGE SCALE GENOMIC DNA]</scope>
    <source>
        <strain evidence="2">K81G1</strain>
    </source>
</reference>
<feature type="compositionally biased region" description="Low complexity" evidence="1">
    <location>
        <begin position="64"/>
        <end position="76"/>
    </location>
</feature>
<name>A0A5N0UWU4_9PSEU</name>
<evidence type="ECO:0000313" key="2">
    <source>
        <dbReference type="EMBL" id="KAA9157741.1"/>
    </source>
</evidence>
<protein>
    <submittedName>
        <fullName evidence="2">Uncharacterized protein</fullName>
    </submittedName>
</protein>
<keyword evidence="3" id="KW-1185">Reference proteome</keyword>
<dbReference type="OrthoDB" id="3638793at2"/>
<dbReference type="AlphaFoldDB" id="A0A5N0UWU4"/>
<organism evidence="2 3">
    <name type="scientific">Amycolatopsis acidicola</name>
    <dbReference type="NCBI Taxonomy" id="2596893"/>
    <lineage>
        <taxon>Bacteria</taxon>
        <taxon>Bacillati</taxon>
        <taxon>Actinomycetota</taxon>
        <taxon>Actinomycetes</taxon>
        <taxon>Pseudonocardiales</taxon>
        <taxon>Pseudonocardiaceae</taxon>
        <taxon>Amycolatopsis</taxon>
    </lineage>
</organism>
<comment type="caution">
    <text evidence="2">The sequence shown here is derived from an EMBL/GenBank/DDBJ whole genome shotgun (WGS) entry which is preliminary data.</text>
</comment>
<evidence type="ECO:0000313" key="3">
    <source>
        <dbReference type="Proteomes" id="UP000319769"/>
    </source>
</evidence>